<feature type="coiled-coil region" evidence="2">
    <location>
        <begin position="19"/>
        <end position="46"/>
    </location>
</feature>
<organism evidence="5 6">
    <name type="scientific">Tetraparma gracilis</name>
    <dbReference type="NCBI Taxonomy" id="2962635"/>
    <lineage>
        <taxon>Eukaryota</taxon>
        <taxon>Sar</taxon>
        <taxon>Stramenopiles</taxon>
        <taxon>Ochrophyta</taxon>
        <taxon>Bolidophyceae</taxon>
        <taxon>Parmales</taxon>
        <taxon>Triparmaceae</taxon>
        <taxon>Tetraparma</taxon>
    </lineage>
</organism>
<dbReference type="InterPro" id="IPR023410">
    <property type="entry name" value="14-3-3_domain"/>
</dbReference>
<name>A0ABQ6M3M8_9STRA</name>
<feature type="compositionally biased region" description="Polar residues" evidence="3">
    <location>
        <begin position="134"/>
        <end position="151"/>
    </location>
</feature>
<dbReference type="InterPro" id="IPR036815">
    <property type="entry name" value="14-3-3_dom_sf"/>
</dbReference>
<feature type="region of interest" description="Disordered" evidence="3">
    <location>
        <begin position="130"/>
        <end position="176"/>
    </location>
</feature>
<evidence type="ECO:0000256" key="3">
    <source>
        <dbReference type="SAM" id="MobiDB-lite"/>
    </source>
</evidence>
<evidence type="ECO:0000256" key="1">
    <source>
        <dbReference type="ARBA" id="ARBA00006141"/>
    </source>
</evidence>
<accession>A0ABQ6M3M8</accession>
<evidence type="ECO:0000256" key="2">
    <source>
        <dbReference type="SAM" id="Coils"/>
    </source>
</evidence>
<dbReference type="EMBL" id="BRYB01002391">
    <property type="protein sequence ID" value="GMI18976.1"/>
    <property type="molecule type" value="Genomic_DNA"/>
</dbReference>
<feature type="domain" description="14-3-3" evidence="4">
    <location>
        <begin position="174"/>
        <end position="293"/>
    </location>
</feature>
<comment type="caution">
    <text evidence="5">The sequence shown here is derived from an EMBL/GenBank/DDBJ whole genome shotgun (WGS) entry which is preliminary data.</text>
</comment>
<sequence>MGKKKMPPSMMTKGAHQVADQARLTAKNLQRQAMEATAREKETTAAARASEALADEARKVRRRLDVETGAAMAEARRAERLAKKEDETRDMFGHSNLNMVHHHLETLRLTTEDNIDYIERTFIKEAKVPYRPTGLTSPKGASSPVASSNNLSKRHRSNAASLLAEKQEERKDPEEIEGATMYKKIKADQLCQLAGSMTGTSFGEDYDATVHRALDTYEEALGLCEDVLTPTHPLKVMLALKTSIALHDLCSFPMDALVIAKRTLLRSEKFQSQTDIDLTDGEVEVLHLLRDQVAMLETLLASQASDLTVKSGRAMCDVGALEHEENDHAGEGGEFAHFQKGSKKKKDELDSVTLTLAHRVENYKRLMRFDTGEEFVMMAGLDHASLIKTSLDKIFRTYVRGNAVHANAKSGSYVALDGRNLDYADFLLGGPYMSWDGFLFFCHDFNITPRRDGKGDRKMNTRAGEAFLFPDNMDAKIVFTMTALAPSSLLKVRNAGDVEWADETKVIWRDATR</sequence>
<protein>
    <recommendedName>
        <fullName evidence="4">14-3-3 domain-containing protein</fullName>
    </recommendedName>
</protein>
<dbReference type="Proteomes" id="UP001165060">
    <property type="component" value="Unassembled WGS sequence"/>
</dbReference>
<evidence type="ECO:0000313" key="6">
    <source>
        <dbReference type="Proteomes" id="UP001165060"/>
    </source>
</evidence>
<keyword evidence="2" id="KW-0175">Coiled coil</keyword>
<proteinExistence type="inferred from homology"/>
<reference evidence="5 6" key="1">
    <citation type="journal article" date="2023" name="Commun. Biol.">
        <title>Genome analysis of Parmales, the sister group of diatoms, reveals the evolutionary specialization of diatoms from phago-mixotrophs to photoautotrophs.</title>
        <authorList>
            <person name="Ban H."/>
            <person name="Sato S."/>
            <person name="Yoshikawa S."/>
            <person name="Yamada K."/>
            <person name="Nakamura Y."/>
            <person name="Ichinomiya M."/>
            <person name="Sato N."/>
            <person name="Blanc-Mathieu R."/>
            <person name="Endo H."/>
            <person name="Kuwata A."/>
            <person name="Ogata H."/>
        </authorList>
    </citation>
    <scope>NUCLEOTIDE SEQUENCE [LARGE SCALE GENOMIC DNA]</scope>
</reference>
<comment type="similarity">
    <text evidence="1">Belongs to the 14-3-3 family.</text>
</comment>
<evidence type="ECO:0000313" key="5">
    <source>
        <dbReference type="EMBL" id="GMI18976.1"/>
    </source>
</evidence>
<gene>
    <name evidence="5" type="ORF">TeGR_g1221</name>
</gene>
<dbReference type="Pfam" id="PF00244">
    <property type="entry name" value="14-3-3"/>
    <property type="match status" value="1"/>
</dbReference>
<dbReference type="Gene3D" id="1.20.190.20">
    <property type="entry name" value="14-3-3 domain"/>
    <property type="match status" value="1"/>
</dbReference>
<keyword evidence="6" id="KW-1185">Reference proteome</keyword>
<dbReference type="SUPFAM" id="SSF48445">
    <property type="entry name" value="14-3-3 protein"/>
    <property type="match status" value="1"/>
</dbReference>
<evidence type="ECO:0000259" key="4">
    <source>
        <dbReference type="Pfam" id="PF00244"/>
    </source>
</evidence>